<dbReference type="RefSeq" id="WP_005771366.1">
    <property type="nucleotide sequence ID" value="NC_009727.1"/>
</dbReference>
<dbReference type="InterPro" id="IPR036318">
    <property type="entry name" value="FAD-bd_PCMH-like_sf"/>
</dbReference>
<dbReference type="SUPFAM" id="SSF54631">
    <property type="entry name" value="CBS-domain pair"/>
    <property type="match status" value="1"/>
</dbReference>
<name>A9KEE0_COXBN</name>
<gene>
    <name evidence="14" type="primary">corB</name>
    <name evidence="14" type="ordered locus">CBUD_1622</name>
</gene>
<dbReference type="PANTHER" id="PTHR22777:SF32">
    <property type="entry name" value="UPF0053 INNER MEMBRANE PROTEIN YFJD"/>
    <property type="match status" value="1"/>
</dbReference>
<dbReference type="Proteomes" id="UP000008555">
    <property type="component" value="Chromosome"/>
</dbReference>
<feature type="domain" description="CNNM transmembrane" evidence="13">
    <location>
        <begin position="1"/>
        <end position="191"/>
    </location>
</feature>
<comment type="similarity">
    <text evidence="2">Belongs to the UPF0053 family.</text>
</comment>
<keyword evidence="4 10" id="KW-0812">Transmembrane</keyword>
<dbReference type="AlphaFoldDB" id="A9KEE0"/>
<evidence type="ECO:0000313" key="14">
    <source>
        <dbReference type="EMBL" id="ABS76915.1"/>
    </source>
</evidence>
<proteinExistence type="inferred from homology"/>
<dbReference type="EMBL" id="CP000733">
    <property type="protein sequence ID" value="ABS76915.1"/>
    <property type="molecule type" value="Genomic_DNA"/>
</dbReference>
<evidence type="ECO:0000256" key="11">
    <source>
        <dbReference type="SAM" id="Phobius"/>
    </source>
</evidence>
<sequence>MTVDVEYLGILLVLLIFLSAFFSGSETGMMALNRYRLRHLARKGHVKAQRVVTLLKRPDRLLGVILIGNTFANILASAVATVIAVHYLGDLGVIISTVILTFLILVFAETTPKTLAALYPQRVAFPASVPLQILLRVFYPLVWLVNTIANAFLRIFGVKVSVQGTEVVSAEELRSIVREVTGKGLSGYQQMLLRVLNLGQMTVEDVMVPRNRIHGIDIRDDWHKIVEVLLTSEHDYLPIYRENIDRVIGLLNLRRVMQLLSQQQLTKEKLVKVAEEVYFIPEVTLLNQQLLNFRERNKTVGLVVDEYGDIEGLVTLRDILEEVVGEFATGIDGATSLVQFQKEGSYLIDARISVRDLNRIMQWDLPIKGPKTLSGLIIEDLESIPIVGICIRLSGYPMEIVKVSRNAVRLVKVWPKF</sequence>
<evidence type="ECO:0000256" key="9">
    <source>
        <dbReference type="PROSITE-ProRule" id="PRU00703"/>
    </source>
</evidence>
<dbReference type="PROSITE" id="PS51371">
    <property type="entry name" value="CBS"/>
    <property type="match status" value="1"/>
</dbReference>
<evidence type="ECO:0000313" key="15">
    <source>
        <dbReference type="Proteomes" id="UP000008555"/>
    </source>
</evidence>
<dbReference type="Gene3D" id="3.30.465.10">
    <property type="match status" value="1"/>
</dbReference>
<dbReference type="GO" id="GO:0050660">
    <property type="term" value="F:flavin adenine dinucleotide binding"/>
    <property type="evidence" value="ECO:0007669"/>
    <property type="project" value="InterPro"/>
</dbReference>
<feature type="domain" description="CBS" evidence="12">
    <location>
        <begin position="273"/>
        <end position="329"/>
    </location>
</feature>
<dbReference type="HOGENOM" id="CLU_015237_4_1_6"/>
<keyword evidence="6 10" id="KW-1133">Transmembrane helix</keyword>
<dbReference type="CDD" id="cd04590">
    <property type="entry name" value="CBS_pair_CorC_HlyC_assoc"/>
    <property type="match status" value="1"/>
</dbReference>
<dbReference type="InterPro" id="IPR005170">
    <property type="entry name" value="Transptr-assoc_dom"/>
</dbReference>
<dbReference type="InterPro" id="IPR016169">
    <property type="entry name" value="FAD-bd_PCMH_sub2"/>
</dbReference>
<reference evidence="14 15" key="1">
    <citation type="journal article" date="2009" name="Infect. Immun.">
        <title>Comparative genomics reveal extensive transposon-mediated genomic plasticity and diversity among potential effector proteins within the genus Coxiella.</title>
        <authorList>
            <person name="Beare P.A."/>
            <person name="Unsworth N."/>
            <person name="Andoh M."/>
            <person name="Voth D.E."/>
            <person name="Omsland A."/>
            <person name="Gilk S.D."/>
            <person name="Williams K.P."/>
            <person name="Sobral B.W."/>
            <person name="Kupko J.J.III."/>
            <person name="Porcella S.F."/>
            <person name="Samuel J.E."/>
            <person name="Heinzen R.A."/>
        </authorList>
    </citation>
    <scope>NUCLEOTIDE SEQUENCE [LARGE SCALE GENOMIC DNA]</scope>
    <source>
        <strain evidence="14 15">Dugway 5J108-111</strain>
    </source>
</reference>
<accession>A9KEE0</accession>
<dbReference type="SMART" id="SM01091">
    <property type="entry name" value="CorC_HlyC"/>
    <property type="match status" value="1"/>
</dbReference>
<evidence type="ECO:0000256" key="4">
    <source>
        <dbReference type="ARBA" id="ARBA00022692"/>
    </source>
</evidence>
<comment type="subcellular location">
    <subcellularLocation>
        <location evidence="1">Cell membrane</location>
        <topology evidence="1">Multi-pass membrane protein</topology>
    </subcellularLocation>
</comment>
<dbReference type="PANTHER" id="PTHR22777">
    <property type="entry name" value="HEMOLYSIN-RELATED"/>
    <property type="match status" value="1"/>
</dbReference>
<dbReference type="GO" id="GO:0005886">
    <property type="term" value="C:plasma membrane"/>
    <property type="evidence" value="ECO:0007669"/>
    <property type="project" value="UniProtKB-SubCell"/>
</dbReference>
<dbReference type="InterPro" id="IPR000644">
    <property type="entry name" value="CBS_dom"/>
</dbReference>
<dbReference type="Pfam" id="PF03471">
    <property type="entry name" value="CorC_HlyC"/>
    <property type="match status" value="1"/>
</dbReference>
<evidence type="ECO:0000259" key="13">
    <source>
        <dbReference type="PROSITE" id="PS51846"/>
    </source>
</evidence>
<evidence type="ECO:0000256" key="7">
    <source>
        <dbReference type="ARBA" id="ARBA00023122"/>
    </source>
</evidence>
<dbReference type="KEGG" id="cbd:CBUD_1622"/>
<dbReference type="Gene3D" id="3.10.580.10">
    <property type="entry name" value="CBS-domain"/>
    <property type="match status" value="1"/>
</dbReference>
<dbReference type="Pfam" id="PF00571">
    <property type="entry name" value="CBS"/>
    <property type="match status" value="1"/>
</dbReference>
<feature type="transmembrane region" description="Helical" evidence="11">
    <location>
        <begin position="91"/>
        <end position="111"/>
    </location>
</feature>
<dbReference type="InterPro" id="IPR044751">
    <property type="entry name" value="Ion_transp-like_CBS"/>
</dbReference>
<protein>
    <submittedName>
        <fullName evidence="14">Magnesium and cobalt efflux protein</fullName>
    </submittedName>
</protein>
<evidence type="ECO:0000256" key="5">
    <source>
        <dbReference type="ARBA" id="ARBA00022737"/>
    </source>
</evidence>
<evidence type="ECO:0000256" key="8">
    <source>
        <dbReference type="ARBA" id="ARBA00023136"/>
    </source>
</evidence>
<keyword evidence="7 9" id="KW-0129">CBS domain</keyword>
<organism evidence="14 15">
    <name type="scientific">Coxiella burnetii (strain Dugway 5J108-111)</name>
    <dbReference type="NCBI Taxonomy" id="434922"/>
    <lineage>
        <taxon>Bacteria</taxon>
        <taxon>Pseudomonadati</taxon>
        <taxon>Pseudomonadota</taxon>
        <taxon>Gammaproteobacteria</taxon>
        <taxon>Legionellales</taxon>
        <taxon>Coxiellaceae</taxon>
        <taxon>Coxiella</taxon>
    </lineage>
</organism>
<dbReference type="InterPro" id="IPR002550">
    <property type="entry name" value="CNNM"/>
</dbReference>
<dbReference type="FunFam" id="3.30.465.10:FF:000010">
    <property type="entry name" value="DUF21 domain-containing protein"/>
    <property type="match status" value="1"/>
</dbReference>
<keyword evidence="5" id="KW-0677">Repeat</keyword>
<keyword evidence="3" id="KW-1003">Cell membrane</keyword>
<dbReference type="PROSITE" id="PS51846">
    <property type="entry name" value="CNNM"/>
    <property type="match status" value="1"/>
</dbReference>
<feature type="transmembrane region" description="Helical" evidence="11">
    <location>
        <begin position="123"/>
        <end position="145"/>
    </location>
</feature>
<evidence type="ECO:0000256" key="10">
    <source>
        <dbReference type="PROSITE-ProRule" id="PRU01193"/>
    </source>
</evidence>
<evidence type="ECO:0000256" key="3">
    <source>
        <dbReference type="ARBA" id="ARBA00022475"/>
    </source>
</evidence>
<keyword evidence="8 10" id="KW-0472">Membrane</keyword>
<feature type="transmembrane region" description="Helical" evidence="11">
    <location>
        <begin position="6"/>
        <end position="32"/>
    </location>
</feature>
<feature type="transmembrane region" description="Helical" evidence="11">
    <location>
        <begin position="61"/>
        <end position="85"/>
    </location>
</feature>
<evidence type="ECO:0000256" key="1">
    <source>
        <dbReference type="ARBA" id="ARBA00004651"/>
    </source>
</evidence>
<dbReference type="Pfam" id="PF01595">
    <property type="entry name" value="CNNM"/>
    <property type="match status" value="1"/>
</dbReference>
<evidence type="ECO:0000256" key="6">
    <source>
        <dbReference type="ARBA" id="ARBA00022989"/>
    </source>
</evidence>
<evidence type="ECO:0000256" key="2">
    <source>
        <dbReference type="ARBA" id="ARBA00006337"/>
    </source>
</evidence>
<dbReference type="InterPro" id="IPR046342">
    <property type="entry name" value="CBS_dom_sf"/>
</dbReference>
<dbReference type="SUPFAM" id="SSF56176">
    <property type="entry name" value="FAD-binding/transporter-associated domain-like"/>
    <property type="match status" value="1"/>
</dbReference>
<evidence type="ECO:0000259" key="12">
    <source>
        <dbReference type="PROSITE" id="PS51371"/>
    </source>
</evidence>